<keyword evidence="1" id="KW-0472">Membrane</keyword>
<dbReference type="Proteomes" id="UP001164718">
    <property type="component" value="Chromosome"/>
</dbReference>
<keyword evidence="1" id="KW-1133">Transmembrane helix</keyword>
<feature type="domain" description="CAAX prenyl protease 2/Lysostaphin resistance protein A-like" evidence="2">
    <location>
        <begin position="100"/>
        <end position="180"/>
    </location>
</feature>
<dbReference type="RefSeq" id="WP_275418322.1">
    <property type="nucleotide sequence ID" value="NZ_CP106878.1"/>
</dbReference>
<feature type="transmembrane region" description="Helical" evidence="1">
    <location>
        <begin position="21"/>
        <end position="45"/>
    </location>
</feature>
<feature type="transmembrane region" description="Helical" evidence="1">
    <location>
        <begin position="57"/>
        <end position="79"/>
    </location>
</feature>
<dbReference type="GO" id="GO:0004175">
    <property type="term" value="F:endopeptidase activity"/>
    <property type="evidence" value="ECO:0007669"/>
    <property type="project" value="UniProtKB-ARBA"/>
</dbReference>
<evidence type="ECO:0000313" key="4">
    <source>
        <dbReference type="Proteomes" id="UP001164718"/>
    </source>
</evidence>
<feature type="transmembrane region" description="Helical" evidence="1">
    <location>
        <begin position="146"/>
        <end position="162"/>
    </location>
</feature>
<name>A0A9E8RWC8_9BACI</name>
<keyword evidence="4" id="KW-1185">Reference proteome</keyword>
<organism evidence="3 4">
    <name type="scientific">Fervidibacillus albus</name>
    <dbReference type="NCBI Taxonomy" id="2980026"/>
    <lineage>
        <taxon>Bacteria</taxon>
        <taxon>Bacillati</taxon>
        <taxon>Bacillota</taxon>
        <taxon>Bacilli</taxon>
        <taxon>Bacillales</taxon>
        <taxon>Bacillaceae</taxon>
        <taxon>Fervidibacillus</taxon>
    </lineage>
</organism>
<feature type="transmembrane region" description="Helical" evidence="1">
    <location>
        <begin position="100"/>
        <end position="117"/>
    </location>
</feature>
<dbReference type="GO" id="GO:0008237">
    <property type="term" value="F:metallopeptidase activity"/>
    <property type="evidence" value="ECO:0007669"/>
    <property type="project" value="UniProtKB-KW"/>
</dbReference>
<dbReference type="AlphaFoldDB" id="A0A9E8RWC8"/>
<dbReference type="EMBL" id="CP106878">
    <property type="protein sequence ID" value="WAA10531.1"/>
    <property type="molecule type" value="Genomic_DNA"/>
</dbReference>
<protein>
    <submittedName>
        <fullName evidence="3">CPBP family intramembrane metalloprotease</fullName>
    </submittedName>
</protein>
<keyword evidence="3" id="KW-0482">Metalloprotease</keyword>
<evidence type="ECO:0000313" key="3">
    <source>
        <dbReference type="EMBL" id="WAA10531.1"/>
    </source>
</evidence>
<keyword evidence="3" id="KW-0645">Protease</keyword>
<evidence type="ECO:0000259" key="2">
    <source>
        <dbReference type="Pfam" id="PF02517"/>
    </source>
</evidence>
<proteinExistence type="predicted"/>
<dbReference type="GO" id="GO:0080120">
    <property type="term" value="P:CAAX-box protein maturation"/>
    <property type="evidence" value="ECO:0007669"/>
    <property type="project" value="UniProtKB-ARBA"/>
</dbReference>
<keyword evidence="3" id="KW-0378">Hydrolase</keyword>
<sequence length="191" mass="22155">MKNRQKNLVAQLSDKELLWNFYVSQLFIFCIGILLSRLIFQNWFYPFSLFNWADTKIITVGLSAALFVIILDVCFMKLLPKTVYDDGGINERLFSNRRRWHIVVMTLIVAFGEEILFRGVLQTAFGLVVASLLFAFVHFRYLFHPFLFANVVILSFVIGVIFQTTENLAVCVLMHFIIDCSLGFIIHSKRN</sequence>
<feature type="transmembrane region" description="Helical" evidence="1">
    <location>
        <begin position="168"/>
        <end position="186"/>
    </location>
</feature>
<keyword evidence="1" id="KW-0812">Transmembrane</keyword>
<dbReference type="KEGG" id="faf:OE104_04195"/>
<evidence type="ECO:0000256" key="1">
    <source>
        <dbReference type="SAM" id="Phobius"/>
    </source>
</evidence>
<dbReference type="InterPro" id="IPR003675">
    <property type="entry name" value="Rce1/LyrA-like_dom"/>
</dbReference>
<accession>A0A9E8RWC8</accession>
<gene>
    <name evidence="3" type="ORF">OE104_04195</name>
</gene>
<dbReference type="Pfam" id="PF02517">
    <property type="entry name" value="Rce1-like"/>
    <property type="match status" value="1"/>
</dbReference>
<reference evidence="3" key="1">
    <citation type="submission" date="2022-09" db="EMBL/GenBank/DDBJ databases">
        <title>Complete Genomes of Fervidibacillus albus and Fervidibacillus halotolerans isolated from tidal flat sediments.</title>
        <authorList>
            <person name="Kwon K.K."/>
            <person name="Yang S.-H."/>
            <person name="Park M.J."/>
            <person name="Oh H.-M."/>
        </authorList>
    </citation>
    <scope>NUCLEOTIDE SEQUENCE</scope>
    <source>
        <strain evidence="3">MEBiC13591</strain>
    </source>
</reference>